<reference evidence="6 7" key="1">
    <citation type="submission" date="2013-07" db="EMBL/GenBank/DDBJ databases">
        <title>Comparative Genomic and Metabolomic Analysis of Twelve Strains of Pseudoalteromonas luteoviolacea.</title>
        <authorList>
            <person name="Vynne N.G."/>
            <person name="Mansson M."/>
            <person name="Gram L."/>
        </authorList>
    </citation>
    <scope>NUCLEOTIDE SEQUENCE [LARGE SCALE GENOMIC DNA]</scope>
    <source>
        <strain evidence="6 7">DSM 6061</strain>
    </source>
</reference>
<dbReference type="GO" id="GO:0016646">
    <property type="term" value="F:oxidoreductase activity, acting on the CH-NH group of donors, NAD or NADP as acceptor"/>
    <property type="evidence" value="ECO:0007669"/>
    <property type="project" value="UniProtKB-ARBA"/>
</dbReference>
<feature type="domain" description="Flavin reductase like" evidence="5">
    <location>
        <begin position="32"/>
        <end position="168"/>
    </location>
</feature>
<dbReference type="PATRIC" id="fig|1365250.3.peg.2177"/>
<proteinExistence type="inferred from homology"/>
<dbReference type="RefSeq" id="WP_155732567.1">
    <property type="nucleotide sequence ID" value="NZ_AQHB01000049.1"/>
</dbReference>
<dbReference type="STRING" id="43657.S4054249_21775"/>
<gene>
    <name evidence="6" type="ORF">N475_14735</name>
</gene>
<dbReference type="PANTHER" id="PTHR33798:SF5">
    <property type="entry name" value="FLAVIN REDUCTASE LIKE DOMAIN-CONTAINING PROTEIN"/>
    <property type="match status" value="1"/>
</dbReference>
<evidence type="ECO:0000256" key="3">
    <source>
        <dbReference type="ARBA" id="ARBA00022643"/>
    </source>
</evidence>
<dbReference type="InterPro" id="IPR012349">
    <property type="entry name" value="Split_barrel_FMN-bd"/>
</dbReference>
<dbReference type="SUPFAM" id="SSF50475">
    <property type="entry name" value="FMN-binding split barrel"/>
    <property type="match status" value="1"/>
</dbReference>
<protein>
    <recommendedName>
        <fullName evidence="5">Flavin reductase like domain-containing protein</fullName>
    </recommendedName>
</protein>
<evidence type="ECO:0000313" key="6">
    <source>
        <dbReference type="EMBL" id="KZN39064.1"/>
    </source>
</evidence>
<dbReference type="Proteomes" id="UP000076643">
    <property type="component" value="Unassembled WGS sequence"/>
</dbReference>
<accession>A0A166WZ78</accession>
<evidence type="ECO:0000256" key="1">
    <source>
        <dbReference type="ARBA" id="ARBA00001917"/>
    </source>
</evidence>
<dbReference type="AlphaFoldDB" id="A0A166WZ78"/>
<dbReference type="InterPro" id="IPR002563">
    <property type="entry name" value="Flavin_Rdtase-like_dom"/>
</dbReference>
<dbReference type="PANTHER" id="PTHR33798">
    <property type="entry name" value="FLAVOPROTEIN OXYGENASE"/>
    <property type="match status" value="1"/>
</dbReference>
<evidence type="ECO:0000256" key="4">
    <source>
        <dbReference type="ARBA" id="ARBA00038054"/>
    </source>
</evidence>
<name>A0A166WZ78_9GAMM</name>
<dbReference type="Gene3D" id="2.30.110.10">
    <property type="entry name" value="Electron Transport, Fmn-binding Protein, Chain A"/>
    <property type="match status" value="1"/>
</dbReference>
<keyword evidence="7" id="KW-1185">Reference proteome</keyword>
<dbReference type="GO" id="GO:0010181">
    <property type="term" value="F:FMN binding"/>
    <property type="evidence" value="ECO:0007669"/>
    <property type="project" value="InterPro"/>
</dbReference>
<evidence type="ECO:0000313" key="7">
    <source>
        <dbReference type="Proteomes" id="UP000076643"/>
    </source>
</evidence>
<evidence type="ECO:0000256" key="2">
    <source>
        <dbReference type="ARBA" id="ARBA00022630"/>
    </source>
</evidence>
<keyword evidence="3" id="KW-0288">FMN</keyword>
<sequence length="211" mass="24075">MMILNNNDLNQFHERYRAHFVNSLSGYKSANLIGTRSLQGDENLSIVSSVFHLGANPPFLGVIFRPHSVRRDTLENIIETESYTINHVNSLIWKEAHQTSARYEENQSEFKETGLEPYYHDDFDAPFVAQSQVKIGLKLREYRTIELNKTVLVIGEIVHVEVPSGAVNEDGYINIERLDTVAVSGLDCYHTTHKLARLEYAKPDKQVSVKQ</sequence>
<dbReference type="EMBL" id="AUYB01000100">
    <property type="protein sequence ID" value="KZN39064.1"/>
    <property type="molecule type" value="Genomic_DNA"/>
</dbReference>
<keyword evidence="2" id="KW-0285">Flavoprotein</keyword>
<comment type="caution">
    <text evidence="6">The sequence shown here is derived from an EMBL/GenBank/DDBJ whole genome shotgun (WGS) entry which is preliminary data.</text>
</comment>
<comment type="similarity">
    <text evidence="4">Belongs to the flavoredoxin family.</text>
</comment>
<comment type="cofactor">
    <cofactor evidence="1">
        <name>FMN</name>
        <dbReference type="ChEBI" id="CHEBI:58210"/>
    </cofactor>
</comment>
<organism evidence="6 7">
    <name type="scientific">Pseudoalteromonas luteoviolacea DSM 6061</name>
    <dbReference type="NCBI Taxonomy" id="1365250"/>
    <lineage>
        <taxon>Bacteria</taxon>
        <taxon>Pseudomonadati</taxon>
        <taxon>Pseudomonadota</taxon>
        <taxon>Gammaproteobacteria</taxon>
        <taxon>Alteromonadales</taxon>
        <taxon>Pseudoalteromonadaceae</taxon>
        <taxon>Pseudoalteromonas</taxon>
    </lineage>
</organism>
<evidence type="ECO:0000259" key="5">
    <source>
        <dbReference type="Pfam" id="PF01613"/>
    </source>
</evidence>
<dbReference type="Pfam" id="PF01613">
    <property type="entry name" value="Flavin_Reduct"/>
    <property type="match status" value="1"/>
</dbReference>